<feature type="compositionally biased region" description="Polar residues" evidence="1">
    <location>
        <begin position="40"/>
        <end position="49"/>
    </location>
</feature>
<reference evidence="2" key="2">
    <citation type="submission" date="2023-06" db="EMBL/GenBank/DDBJ databases">
        <authorList>
            <person name="Ma L."/>
            <person name="Liu K.-W."/>
            <person name="Li Z."/>
            <person name="Hsiao Y.-Y."/>
            <person name="Qi Y."/>
            <person name="Fu T."/>
            <person name="Tang G."/>
            <person name="Zhang D."/>
            <person name="Sun W.-H."/>
            <person name="Liu D.-K."/>
            <person name="Li Y."/>
            <person name="Chen G.-Z."/>
            <person name="Liu X.-D."/>
            <person name="Liao X.-Y."/>
            <person name="Jiang Y.-T."/>
            <person name="Yu X."/>
            <person name="Hao Y."/>
            <person name="Huang J."/>
            <person name="Zhao X.-W."/>
            <person name="Ke S."/>
            <person name="Chen Y.-Y."/>
            <person name="Wu W.-L."/>
            <person name="Hsu J.-L."/>
            <person name="Lin Y.-F."/>
            <person name="Huang M.-D."/>
            <person name="Li C.-Y."/>
            <person name="Huang L."/>
            <person name="Wang Z.-W."/>
            <person name="Zhao X."/>
            <person name="Zhong W.-Y."/>
            <person name="Peng D.-H."/>
            <person name="Ahmad S."/>
            <person name="Lan S."/>
            <person name="Zhang J.-S."/>
            <person name="Tsai W.-C."/>
            <person name="Van De Peer Y."/>
            <person name="Liu Z.-J."/>
        </authorList>
    </citation>
    <scope>NUCLEOTIDE SEQUENCE</scope>
    <source>
        <strain evidence="2">SCP</strain>
        <tissue evidence="2">Leaves</tissue>
    </source>
</reference>
<dbReference type="Proteomes" id="UP001179952">
    <property type="component" value="Unassembled WGS sequence"/>
</dbReference>
<evidence type="ECO:0000256" key="1">
    <source>
        <dbReference type="SAM" id="MobiDB-lite"/>
    </source>
</evidence>
<evidence type="ECO:0000313" key="3">
    <source>
        <dbReference type="Proteomes" id="UP001179952"/>
    </source>
</evidence>
<feature type="compositionally biased region" description="Low complexity" evidence="1">
    <location>
        <begin position="78"/>
        <end position="93"/>
    </location>
</feature>
<keyword evidence="3" id="KW-1185">Reference proteome</keyword>
<sequence>MEEETKTSPKNSLPGTPRKLSIPDSPLACDKRPPPLEIVSPSSSNARPATLQKQMSVRNCLCSPTTHVGSFRCRYHRSSSLSRGNNGSIGNLSELSEKSPSVVGGL</sequence>
<comment type="caution">
    <text evidence="2">The sequence shown here is derived from an EMBL/GenBank/DDBJ whole genome shotgun (WGS) entry which is preliminary data.</text>
</comment>
<dbReference type="AlphaFoldDB" id="A0AAV9B8H8"/>
<dbReference type="PANTHER" id="PTHR33132:SF135">
    <property type="entry name" value="OS02G0799700 PROTEIN"/>
    <property type="match status" value="1"/>
</dbReference>
<feature type="region of interest" description="Disordered" evidence="1">
    <location>
        <begin position="78"/>
        <end position="106"/>
    </location>
</feature>
<evidence type="ECO:0008006" key="4">
    <source>
        <dbReference type="Google" id="ProtNLM"/>
    </source>
</evidence>
<reference evidence="2" key="1">
    <citation type="journal article" date="2023" name="Nat. Commun.">
        <title>Diploid and tetraploid genomes of Acorus and the evolution of monocots.</title>
        <authorList>
            <person name="Ma L."/>
            <person name="Liu K.W."/>
            <person name="Li Z."/>
            <person name="Hsiao Y.Y."/>
            <person name="Qi Y."/>
            <person name="Fu T."/>
            <person name="Tang G.D."/>
            <person name="Zhang D."/>
            <person name="Sun W.H."/>
            <person name="Liu D.K."/>
            <person name="Li Y."/>
            <person name="Chen G.Z."/>
            <person name="Liu X.D."/>
            <person name="Liao X.Y."/>
            <person name="Jiang Y.T."/>
            <person name="Yu X."/>
            <person name="Hao Y."/>
            <person name="Huang J."/>
            <person name="Zhao X.W."/>
            <person name="Ke S."/>
            <person name="Chen Y.Y."/>
            <person name="Wu W.L."/>
            <person name="Hsu J.L."/>
            <person name="Lin Y.F."/>
            <person name="Huang M.D."/>
            <person name="Li C.Y."/>
            <person name="Huang L."/>
            <person name="Wang Z.W."/>
            <person name="Zhao X."/>
            <person name="Zhong W.Y."/>
            <person name="Peng D.H."/>
            <person name="Ahmad S."/>
            <person name="Lan S."/>
            <person name="Zhang J.S."/>
            <person name="Tsai W.C."/>
            <person name="Van de Peer Y."/>
            <person name="Liu Z.J."/>
        </authorList>
    </citation>
    <scope>NUCLEOTIDE SEQUENCE</scope>
    <source>
        <strain evidence="2">SCP</strain>
    </source>
</reference>
<feature type="region of interest" description="Disordered" evidence="1">
    <location>
        <begin position="1"/>
        <end position="49"/>
    </location>
</feature>
<proteinExistence type="predicted"/>
<dbReference type="PANTHER" id="PTHR33132">
    <property type="entry name" value="OSJNBB0118P14.9 PROTEIN"/>
    <property type="match status" value="1"/>
</dbReference>
<accession>A0AAV9B8H8</accession>
<protein>
    <recommendedName>
        <fullName evidence="4">Serine-rich protein-like protein</fullName>
    </recommendedName>
</protein>
<evidence type="ECO:0000313" key="2">
    <source>
        <dbReference type="EMBL" id="KAK1272686.1"/>
    </source>
</evidence>
<organism evidence="2 3">
    <name type="scientific">Acorus gramineus</name>
    <name type="common">Dwarf sweet flag</name>
    <dbReference type="NCBI Taxonomy" id="55184"/>
    <lineage>
        <taxon>Eukaryota</taxon>
        <taxon>Viridiplantae</taxon>
        <taxon>Streptophyta</taxon>
        <taxon>Embryophyta</taxon>
        <taxon>Tracheophyta</taxon>
        <taxon>Spermatophyta</taxon>
        <taxon>Magnoliopsida</taxon>
        <taxon>Liliopsida</taxon>
        <taxon>Acoraceae</taxon>
        <taxon>Acorus</taxon>
    </lineage>
</organism>
<gene>
    <name evidence="2" type="ORF">QJS04_geneDACA016472</name>
</gene>
<dbReference type="EMBL" id="JAUJYN010000004">
    <property type="protein sequence ID" value="KAK1272686.1"/>
    <property type="molecule type" value="Genomic_DNA"/>
</dbReference>
<name>A0AAV9B8H8_ACOGR</name>